<dbReference type="CDD" id="cd12692">
    <property type="entry name" value="RRM2_PTBPH3"/>
    <property type="match status" value="1"/>
</dbReference>
<dbReference type="Proteomes" id="UP000516314">
    <property type="component" value="Chromosome 1"/>
</dbReference>
<organism evidence="6 7">
    <name type="scientific">Arabidopsis thaliana</name>
    <name type="common">Mouse-ear cress</name>
    <dbReference type="NCBI Taxonomy" id="3702"/>
    <lineage>
        <taxon>Eukaryota</taxon>
        <taxon>Viridiplantae</taxon>
        <taxon>Streptophyta</taxon>
        <taxon>Embryophyta</taxon>
        <taxon>Tracheophyta</taxon>
        <taxon>Spermatophyta</taxon>
        <taxon>Magnoliopsida</taxon>
        <taxon>eudicotyledons</taxon>
        <taxon>Gunneridae</taxon>
        <taxon>Pentapetalae</taxon>
        <taxon>rosids</taxon>
        <taxon>malvids</taxon>
        <taxon>Brassicales</taxon>
        <taxon>Brassicaceae</taxon>
        <taxon>Camelineae</taxon>
        <taxon>Arabidopsis</taxon>
    </lineage>
</organism>
<evidence type="ECO:0000313" key="6">
    <source>
        <dbReference type="EMBL" id="CAD5314690.1"/>
    </source>
</evidence>
<dbReference type="InterPro" id="IPR034795">
    <property type="entry name" value="PTBPH3_RRM1"/>
</dbReference>
<gene>
    <name evidence="6" type="ORF">AT9943_LOCUS3114</name>
</gene>
<name>A0A7G2E1S8_ARATH</name>
<dbReference type="SUPFAM" id="SSF54928">
    <property type="entry name" value="RNA-binding domain, RBD"/>
    <property type="match status" value="3"/>
</dbReference>
<dbReference type="Pfam" id="PF11835">
    <property type="entry name" value="RRM_8"/>
    <property type="match status" value="1"/>
</dbReference>
<dbReference type="CDD" id="cd12687">
    <property type="entry name" value="RRM1_PTBPH3"/>
    <property type="match status" value="1"/>
</dbReference>
<dbReference type="GO" id="GO:0043531">
    <property type="term" value="F:ADP binding"/>
    <property type="evidence" value="ECO:0007669"/>
    <property type="project" value="InterPro"/>
</dbReference>
<dbReference type="InterPro" id="IPR012677">
    <property type="entry name" value="Nucleotide-bd_a/b_plait_sf"/>
</dbReference>
<evidence type="ECO:0000313" key="7">
    <source>
        <dbReference type="Proteomes" id="UP000516314"/>
    </source>
</evidence>
<reference evidence="6 7" key="1">
    <citation type="submission" date="2020-09" db="EMBL/GenBank/DDBJ databases">
        <authorList>
            <person name="Ashkenazy H."/>
        </authorList>
    </citation>
    <scope>NUCLEOTIDE SEQUENCE [LARGE SCALE GENOMIC DNA]</scope>
    <source>
        <strain evidence="7">cv. Cdm-0</strain>
    </source>
</reference>
<dbReference type="PROSITE" id="PS50102">
    <property type="entry name" value="RRM"/>
    <property type="match status" value="3"/>
</dbReference>
<dbReference type="InterPro" id="IPR000504">
    <property type="entry name" value="RRM_dom"/>
</dbReference>
<dbReference type="SUPFAM" id="SSF52058">
    <property type="entry name" value="L domain-like"/>
    <property type="match status" value="1"/>
</dbReference>
<keyword evidence="2 3" id="KW-0694">RNA-binding</keyword>
<dbReference type="InterPro" id="IPR042197">
    <property type="entry name" value="Apaf_helical"/>
</dbReference>
<dbReference type="AlphaFoldDB" id="A0A7G2E1S8"/>
<dbReference type="FunFam" id="3.30.70.330:FF:000883">
    <property type="entry name" value="Polypyrimidine tract-binding protein 3"/>
    <property type="match status" value="1"/>
</dbReference>
<dbReference type="CDD" id="cd12698">
    <property type="entry name" value="RRM3_PTBPH3"/>
    <property type="match status" value="1"/>
</dbReference>
<evidence type="ECO:0000256" key="4">
    <source>
        <dbReference type="SAM" id="MobiDB-lite"/>
    </source>
</evidence>
<feature type="domain" description="RRM" evidence="5">
    <location>
        <begin position="355"/>
        <end position="428"/>
    </location>
</feature>
<proteinExistence type="predicted"/>
<feature type="domain" description="RRM" evidence="5">
    <location>
        <begin position="245"/>
        <end position="319"/>
    </location>
</feature>
<sequence>MAESSKVVHVRNVGHEISENDLLQLFQPFGVITKLVMLRAKNQALLQMQDVSSAVSALQFFTNVQPTIRGRNVYVQFSSHQELTTIEQNIHGREDEPNRILLVTIHHMLYPITVDVLHQVFSPYGFVEKLVTFQKSAGFQALIQYQVQQCAASARTALQGRNIYDGCCQLDIQFSNLEELQVNYNNDRSRDYTNPNLPAEQKGRSSHPGYGDTGVAYPQMANTSAIAAAFGGGLPPGITGTNDRCTVLVSNLNADSIDEDKLFNLFSLYGNIVRIKLLRNKPDHALVQMGDGFQAELAVHFLKGAMLFGKRLEVNFSKHPNITPGTDSHDYVNSNLNRFNRNAAKNYRYCCSPTKMIHLSTLPQDVTEEEVMNHVQEHGAVVNTKVFEMNGKKQALVQFENEEEAAEALKSSCVRPSFLPVTIYEASLEEFQNGIPWPAKLLRRPSLLIGSVSILSSFPAVTKALPTVFVLRILMISDIGCGGLPLAITVLGGLLATKSTWNEWQRLYENIKSYVSNGVSSNGNYEVHVGTLVSYWIAEGMVMPVKHTEASTTVEDVGQDYLEELVKRSMVMVGRRDIVTSEVMTCRFLQKDETSSSSRSRGSANRGREVARRCRRSHPFEEPEREIDKREGTYIIYWKLKVDDYFRLVREGATQLWDFPVGKCNPRDLLAMTSLRRLSINLSSQNTDFEVVSSLSKVLKRLRGLTINVSCEPMLPPVDVTQLVSAFTNLCELELFLKLEKLPGEQSFSSDLGALRLWQCGLVDDPFMVLEKLPNLKILQLFEGSFVGRKLCCSKNGFPQLHSLTLSQLENLEEWTVEDGAMMRLVSMELKCCNKLKSVPEGTRF</sequence>
<accession>A0A7G2E1S8</accession>
<dbReference type="Gene3D" id="3.80.10.10">
    <property type="entry name" value="Ribonuclease Inhibitor"/>
    <property type="match status" value="1"/>
</dbReference>
<dbReference type="GO" id="GO:0003723">
    <property type="term" value="F:RNA binding"/>
    <property type="evidence" value="ECO:0007669"/>
    <property type="project" value="UniProtKB-UniRule"/>
</dbReference>
<dbReference type="SMART" id="SM00360">
    <property type="entry name" value="RRM"/>
    <property type="match status" value="4"/>
</dbReference>
<protein>
    <submittedName>
        <fullName evidence="6">(thale cress) hypothetical protein</fullName>
    </submittedName>
</protein>
<dbReference type="Pfam" id="PF13893">
    <property type="entry name" value="RRM_5"/>
    <property type="match status" value="1"/>
</dbReference>
<feature type="region of interest" description="Disordered" evidence="4">
    <location>
        <begin position="594"/>
        <end position="623"/>
    </location>
</feature>
<dbReference type="InterPro" id="IPR021790">
    <property type="entry name" value="PTBP1-like_RRM2"/>
</dbReference>
<dbReference type="EMBL" id="LR881466">
    <property type="protein sequence ID" value="CAD5314690.1"/>
    <property type="molecule type" value="Genomic_DNA"/>
</dbReference>
<feature type="domain" description="RRM" evidence="5">
    <location>
        <begin position="6"/>
        <end position="80"/>
    </location>
</feature>
<keyword evidence="1" id="KW-0677">Repeat</keyword>
<dbReference type="InterPro" id="IPR035979">
    <property type="entry name" value="RBD_domain_sf"/>
</dbReference>
<feature type="compositionally biased region" description="Low complexity" evidence="4">
    <location>
        <begin position="595"/>
        <end position="605"/>
    </location>
</feature>
<feature type="compositionally biased region" description="Polar residues" evidence="4">
    <location>
        <begin position="187"/>
        <end position="196"/>
    </location>
</feature>
<feature type="compositionally biased region" description="Basic and acidic residues" evidence="4">
    <location>
        <begin position="606"/>
        <end position="623"/>
    </location>
</feature>
<dbReference type="Gene3D" id="1.10.8.430">
    <property type="entry name" value="Helical domain of apoptotic protease-activating factors"/>
    <property type="match status" value="1"/>
</dbReference>
<dbReference type="InterPro" id="IPR034796">
    <property type="entry name" value="PTBPH3_RRM2"/>
</dbReference>
<dbReference type="Pfam" id="PF23559">
    <property type="entry name" value="WHD_DRP"/>
    <property type="match status" value="1"/>
</dbReference>
<dbReference type="InterPro" id="IPR032675">
    <property type="entry name" value="LRR_dom_sf"/>
</dbReference>
<dbReference type="Pfam" id="PF00076">
    <property type="entry name" value="RRM_1"/>
    <property type="match status" value="2"/>
</dbReference>
<dbReference type="Gene3D" id="3.30.70.330">
    <property type="match status" value="4"/>
</dbReference>
<evidence type="ECO:0000256" key="2">
    <source>
        <dbReference type="ARBA" id="ARBA00022884"/>
    </source>
</evidence>
<dbReference type="PANTHER" id="PTHR15592">
    <property type="entry name" value="MATRIN 3/NUCLEAR PROTEIN 220-RELATED"/>
    <property type="match status" value="1"/>
</dbReference>
<evidence type="ECO:0000259" key="5">
    <source>
        <dbReference type="PROSITE" id="PS50102"/>
    </source>
</evidence>
<dbReference type="InterPro" id="IPR058922">
    <property type="entry name" value="WHD_DRP"/>
</dbReference>
<evidence type="ECO:0000256" key="1">
    <source>
        <dbReference type="ARBA" id="ARBA00022737"/>
    </source>
</evidence>
<dbReference type="InterPro" id="IPR034797">
    <property type="entry name" value="PTBPH3_RRM3"/>
</dbReference>
<feature type="region of interest" description="Disordered" evidence="4">
    <location>
        <begin position="187"/>
        <end position="212"/>
    </location>
</feature>
<evidence type="ECO:0000256" key="3">
    <source>
        <dbReference type="PROSITE-ProRule" id="PRU00176"/>
    </source>
</evidence>